<feature type="region of interest" description="Disordered" evidence="1">
    <location>
        <begin position="34"/>
        <end position="55"/>
    </location>
</feature>
<evidence type="ECO:0000313" key="3">
    <source>
        <dbReference type="Proteomes" id="UP000765509"/>
    </source>
</evidence>
<comment type="caution">
    <text evidence="2">The sequence shown here is derived from an EMBL/GenBank/DDBJ whole genome shotgun (WGS) entry which is preliminary data.</text>
</comment>
<evidence type="ECO:0000256" key="1">
    <source>
        <dbReference type="SAM" id="MobiDB-lite"/>
    </source>
</evidence>
<keyword evidence="3" id="KW-1185">Reference proteome</keyword>
<name>A0A9Q3L6K0_9BASI</name>
<protein>
    <submittedName>
        <fullName evidence="2">Uncharacterized protein</fullName>
    </submittedName>
</protein>
<evidence type="ECO:0000313" key="2">
    <source>
        <dbReference type="EMBL" id="MBW0592495.1"/>
    </source>
</evidence>
<proteinExistence type="predicted"/>
<dbReference type="Proteomes" id="UP000765509">
    <property type="component" value="Unassembled WGS sequence"/>
</dbReference>
<reference evidence="2" key="1">
    <citation type="submission" date="2021-03" db="EMBL/GenBank/DDBJ databases">
        <title>Draft genome sequence of rust myrtle Austropuccinia psidii MF-1, a brazilian biotype.</title>
        <authorList>
            <person name="Quecine M.C."/>
            <person name="Pachon D.M.R."/>
            <person name="Bonatelli M.L."/>
            <person name="Correr F.H."/>
            <person name="Franceschini L.M."/>
            <person name="Leite T.F."/>
            <person name="Margarido G.R.A."/>
            <person name="Almeida C.A."/>
            <person name="Ferrarezi J.A."/>
            <person name="Labate C.A."/>
        </authorList>
    </citation>
    <scope>NUCLEOTIDE SEQUENCE</scope>
    <source>
        <strain evidence="2">MF-1</strain>
    </source>
</reference>
<dbReference type="EMBL" id="AVOT02148609">
    <property type="protein sequence ID" value="MBW0592495.1"/>
    <property type="molecule type" value="Genomic_DNA"/>
</dbReference>
<dbReference type="AlphaFoldDB" id="A0A9Q3L6K0"/>
<organism evidence="2 3">
    <name type="scientific">Austropuccinia psidii MF-1</name>
    <dbReference type="NCBI Taxonomy" id="1389203"/>
    <lineage>
        <taxon>Eukaryota</taxon>
        <taxon>Fungi</taxon>
        <taxon>Dikarya</taxon>
        <taxon>Basidiomycota</taxon>
        <taxon>Pucciniomycotina</taxon>
        <taxon>Pucciniomycetes</taxon>
        <taxon>Pucciniales</taxon>
        <taxon>Sphaerophragmiaceae</taxon>
        <taxon>Austropuccinia</taxon>
    </lineage>
</organism>
<gene>
    <name evidence="2" type="ORF">O181_132210</name>
</gene>
<sequence length="92" mass="10233">MTSNSLLDKITLREAHSLRRDAAKIINDPLPATSTQKNYFPMPTPHTEHPSSDSADIPSFDVDYIPIYEIPSQLDITALSAHHIKGEAVEHL</sequence>
<accession>A0A9Q3L6K0</accession>